<evidence type="ECO:0000256" key="6">
    <source>
        <dbReference type="SAM" id="MobiDB-lite"/>
    </source>
</evidence>
<dbReference type="PROSITE" id="PS00463">
    <property type="entry name" value="ZN2_CY6_FUNGAL_1"/>
    <property type="match status" value="1"/>
</dbReference>
<dbReference type="InterPro" id="IPR036864">
    <property type="entry name" value="Zn2-C6_fun-type_DNA-bd_sf"/>
</dbReference>
<comment type="subcellular location">
    <subcellularLocation>
        <location evidence="1">Nucleus</location>
    </subcellularLocation>
</comment>
<dbReference type="SUPFAM" id="SSF57701">
    <property type="entry name" value="Zn2/Cys6 DNA-binding domain"/>
    <property type="match status" value="1"/>
</dbReference>
<feature type="domain" description="Zn(2)-C6 fungal-type" evidence="7">
    <location>
        <begin position="52"/>
        <end position="81"/>
    </location>
</feature>
<reference evidence="8 9" key="1">
    <citation type="submission" date="2024-01" db="EMBL/GenBank/DDBJ databases">
        <authorList>
            <person name="Allen C."/>
            <person name="Tagirdzhanova G."/>
        </authorList>
    </citation>
    <scope>NUCLEOTIDE SEQUENCE [LARGE SCALE GENOMIC DNA]</scope>
</reference>
<evidence type="ECO:0000313" key="9">
    <source>
        <dbReference type="Proteomes" id="UP001642482"/>
    </source>
</evidence>
<evidence type="ECO:0000256" key="5">
    <source>
        <dbReference type="ARBA" id="ARBA00023242"/>
    </source>
</evidence>
<dbReference type="SMART" id="SM00906">
    <property type="entry name" value="Fungal_trans"/>
    <property type="match status" value="1"/>
</dbReference>
<dbReference type="InterPro" id="IPR050815">
    <property type="entry name" value="TF_fung"/>
</dbReference>
<feature type="region of interest" description="Disordered" evidence="6">
    <location>
        <begin position="1"/>
        <end position="51"/>
    </location>
</feature>
<dbReference type="EMBL" id="CAWUHD010000015">
    <property type="protein sequence ID" value="CAK7214810.1"/>
    <property type="molecule type" value="Genomic_DNA"/>
</dbReference>
<dbReference type="CDD" id="cd00067">
    <property type="entry name" value="GAL4"/>
    <property type="match status" value="1"/>
</dbReference>
<keyword evidence="9" id="KW-1185">Reference proteome</keyword>
<keyword evidence="5" id="KW-0539">Nucleus</keyword>
<evidence type="ECO:0000256" key="2">
    <source>
        <dbReference type="ARBA" id="ARBA00022723"/>
    </source>
</evidence>
<dbReference type="Pfam" id="PF00172">
    <property type="entry name" value="Zn_clus"/>
    <property type="match status" value="1"/>
</dbReference>
<evidence type="ECO:0000256" key="1">
    <source>
        <dbReference type="ARBA" id="ARBA00004123"/>
    </source>
</evidence>
<dbReference type="CDD" id="cd12148">
    <property type="entry name" value="fungal_TF_MHR"/>
    <property type="match status" value="1"/>
</dbReference>
<dbReference type="Proteomes" id="UP001642482">
    <property type="component" value="Unassembled WGS sequence"/>
</dbReference>
<evidence type="ECO:0000256" key="4">
    <source>
        <dbReference type="ARBA" id="ARBA00023163"/>
    </source>
</evidence>
<name>A0ABP0B5H3_9PEZI</name>
<keyword evidence="4" id="KW-0804">Transcription</keyword>
<keyword evidence="3" id="KW-0805">Transcription regulation</keyword>
<dbReference type="Gene3D" id="4.10.240.10">
    <property type="entry name" value="Zn(2)-C6 fungal-type DNA-binding domain"/>
    <property type="match status" value="1"/>
</dbReference>
<evidence type="ECO:0000259" key="7">
    <source>
        <dbReference type="PROSITE" id="PS50048"/>
    </source>
</evidence>
<organism evidence="8 9">
    <name type="scientific">Sporothrix eucalyptigena</name>
    <dbReference type="NCBI Taxonomy" id="1812306"/>
    <lineage>
        <taxon>Eukaryota</taxon>
        <taxon>Fungi</taxon>
        <taxon>Dikarya</taxon>
        <taxon>Ascomycota</taxon>
        <taxon>Pezizomycotina</taxon>
        <taxon>Sordariomycetes</taxon>
        <taxon>Sordariomycetidae</taxon>
        <taxon>Ophiostomatales</taxon>
        <taxon>Ophiostomataceae</taxon>
        <taxon>Sporothrix</taxon>
    </lineage>
</organism>
<dbReference type="SMART" id="SM00066">
    <property type="entry name" value="GAL4"/>
    <property type="match status" value="1"/>
</dbReference>
<dbReference type="PROSITE" id="PS50048">
    <property type="entry name" value="ZN2_CY6_FUNGAL_2"/>
    <property type="match status" value="1"/>
</dbReference>
<feature type="region of interest" description="Disordered" evidence="6">
    <location>
        <begin position="173"/>
        <end position="218"/>
    </location>
</feature>
<dbReference type="PANTHER" id="PTHR47338:SF23">
    <property type="entry name" value="ZN(II)2CYS6 TRANSCRIPTION FACTOR (EUROFUNG)"/>
    <property type="match status" value="1"/>
</dbReference>
<feature type="region of interest" description="Disordered" evidence="6">
    <location>
        <begin position="441"/>
        <end position="462"/>
    </location>
</feature>
<evidence type="ECO:0000313" key="8">
    <source>
        <dbReference type="EMBL" id="CAK7214810.1"/>
    </source>
</evidence>
<dbReference type="PANTHER" id="PTHR47338">
    <property type="entry name" value="ZN(II)2CYS6 TRANSCRIPTION FACTOR (EUROFUNG)-RELATED"/>
    <property type="match status" value="1"/>
</dbReference>
<dbReference type="Pfam" id="PF04082">
    <property type="entry name" value="Fungal_trans"/>
    <property type="match status" value="1"/>
</dbReference>
<dbReference type="InterPro" id="IPR007219">
    <property type="entry name" value="XnlR_reg_dom"/>
</dbReference>
<gene>
    <name evidence="8" type="ORF">SEUCBS140593_002316</name>
</gene>
<evidence type="ECO:0000256" key="3">
    <source>
        <dbReference type="ARBA" id="ARBA00023015"/>
    </source>
</evidence>
<keyword evidence="2" id="KW-0479">Metal-binding</keyword>
<feature type="region of interest" description="Disordered" evidence="6">
    <location>
        <begin position="130"/>
        <end position="149"/>
    </location>
</feature>
<accession>A0ABP0B5H3</accession>
<sequence>MIGFEVLRHDEADDGGDDGGAFDPRGDSQDAESSSSGKKRRMAPVQKDEGPACQSCRRKKAKCSRRQPCSFCKKHDIDCVYEDTRSRPGMRSGAIEQLNQRIGNLEKMFLGQGVLWQQVASCLESVASADHGNRQTASSSNGRGVPNDMLRASQDLHDHTAQLRTMLLGLGDRAAGEDNADDDDTRPPRKRQRPNRDDAPKQPVPETTTTATAPPSIDLPDDLQVSLVDIYFTRLHPWIPMLHEHHFRQTLASPDQRPRLVNILYAITSLCIRFSDDVRLGANRAARAQLAKTCRDTVILQSMQSFSVENLQALIICAFDTISSGRSPSAWSIIGSMTRTVEQLQLSVEDQDPPEAPSTAAHARPKAKANALIRRIAFLPPARDWVELEERRRVFWNVFLMDRFCSIATGWNLSLTSADVQRRLPCEGALWEEGRIEAPTPYFGVSEPPDPRAGDSPARSPADGDPTALGAFAYCIEATESLSLVTSFFLQQALDVADSQSVQRWLLRFKQLDLRLVRWKLFLPERWRDANSRNADNNLDPNLVVAHMTHNTAVVLLHQSIAYPSSEWLSVLPAAIRLPSPSSAETCLAAATEVAAIAAHVLRGTSLLTNPQIAFCLFVCGRMVLAHSTYYRLPLPAAFDSMTDSLCEISQRWRGTDSIDGTDGKEDTPGGHENLASKFASRLVHAKQMGASLDIRQAAYSEDTEPAAVTAPFVQAAGDMAYPTALQTHQSFSFSNSMGTSGTGLGESPDSMSLAFPPLPLAFQGATTNGNGTTSSNSTLGFDSIHASVYGNGTGMQDYAASLGGRFGGDKDMLEDLNSFLDYSFLPDQRVSIYTLPDV</sequence>
<feature type="compositionally biased region" description="Basic and acidic residues" evidence="6">
    <location>
        <begin position="1"/>
        <end position="11"/>
    </location>
</feature>
<proteinExistence type="predicted"/>
<protein>
    <recommendedName>
        <fullName evidence="7">Zn(2)-C6 fungal-type domain-containing protein</fullName>
    </recommendedName>
</protein>
<comment type="caution">
    <text evidence="8">The sequence shown here is derived from an EMBL/GenBank/DDBJ whole genome shotgun (WGS) entry which is preliminary data.</text>
</comment>
<dbReference type="InterPro" id="IPR001138">
    <property type="entry name" value="Zn2Cys6_DnaBD"/>
</dbReference>